<evidence type="ECO:0000313" key="7">
    <source>
        <dbReference type="Proteomes" id="UP001157134"/>
    </source>
</evidence>
<dbReference type="InterPro" id="IPR004710">
    <property type="entry name" value="Bilac:Na_transpt"/>
</dbReference>
<feature type="transmembrane region" description="Helical" evidence="5">
    <location>
        <begin position="72"/>
        <end position="91"/>
    </location>
</feature>
<organism evidence="6 7">
    <name type="scientific">Thalassotalea loyana</name>
    <dbReference type="NCBI Taxonomy" id="280483"/>
    <lineage>
        <taxon>Bacteria</taxon>
        <taxon>Pseudomonadati</taxon>
        <taxon>Pseudomonadota</taxon>
        <taxon>Gammaproteobacteria</taxon>
        <taxon>Alteromonadales</taxon>
        <taxon>Colwelliaceae</taxon>
        <taxon>Thalassotalea</taxon>
    </lineage>
</organism>
<feature type="transmembrane region" description="Helical" evidence="5">
    <location>
        <begin position="200"/>
        <end position="220"/>
    </location>
</feature>
<dbReference type="PANTHER" id="PTHR10361:SF24">
    <property type="entry name" value="P3 PROTEIN"/>
    <property type="match status" value="1"/>
</dbReference>
<evidence type="ECO:0000256" key="5">
    <source>
        <dbReference type="SAM" id="Phobius"/>
    </source>
</evidence>
<dbReference type="EMBL" id="BSSV01000002">
    <property type="protein sequence ID" value="GLX84796.1"/>
    <property type="molecule type" value="Genomic_DNA"/>
</dbReference>
<accession>A0ABQ6HD21</accession>
<dbReference type="Pfam" id="PF01758">
    <property type="entry name" value="SBF"/>
    <property type="match status" value="1"/>
</dbReference>
<proteinExistence type="predicted"/>
<name>A0ABQ6HD21_9GAMM</name>
<keyword evidence="4 5" id="KW-0472">Membrane</keyword>
<evidence type="ECO:0000256" key="2">
    <source>
        <dbReference type="ARBA" id="ARBA00022692"/>
    </source>
</evidence>
<dbReference type="PANTHER" id="PTHR10361">
    <property type="entry name" value="SODIUM-BILE ACID COTRANSPORTER"/>
    <property type="match status" value="1"/>
</dbReference>
<reference evidence="6 7" key="1">
    <citation type="submission" date="2023-03" db="EMBL/GenBank/DDBJ databases">
        <title>Thalassotalea loyana LMG 22536T draft genome sequence.</title>
        <authorList>
            <person name="Sawabe T."/>
        </authorList>
    </citation>
    <scope>NUCLEOTIDE SEQUENCE [LARGE SCALE GENOMIC DNA]</scope>
    <source>
        <strain evidence="6 7">LMG 22536</strain>
    </source>
</reference>
<feature type="transmembrane region" description="Helical" evidence="5">
    <location>
        <begin position="177"/>
        <end position="194"/>
    </location>
</feature>
<keyword evidence="3 5" id="KW-1133">Transmembrane helix</keyword>
<evidence type="ECO:0000256" key="3">
    <source>
        <dbReference type="ARBA" id="ARBA00022989"/>
    </source>
</evidence>
<gene>
    <name evidence="6" type="ORF">tloyanaT_10480</name>
</gene>
<keyword evidence="2 5" id="KW-0812">Transmembrane</keyword>
<evidence type="ECO:0000256" key="1">
    <source>
        <dbReference type="ARBA" id="ARBA00004141"/>
    </source>
</evidence>
<feature type="transmembrane region" description="Helical" evidence="5">
    <location>
        <begin position="39"/>
        <end position="66"/>
    </location>
</feature>
<dbReference type="InterPro" id="IPR038770">
    <property type="entry name" value="Na+/solute_symporter_sf"/>
</dbReference>
<keyword evidence="7" id="KW-1185">Reference proteome</keyword>
<comment type="caution">
    <text evidence="6">The sequence shown here is derived from an EMBL/GenBank/DDBJ whole genome shotgun (WGS) entry which is preliminary data.</text>
</comment>
<dbReference type="RefSeq" id="WP_284296481.1">
    <property type="nucleotide sequence ID" value="NZ_BSSV01000002.1"/>
</dbReference>
<feature type="transmembrane region" description="Helical" evidence="5">
    <location>
        <begin position="136"/>
        <end position="156"/>
    </location>
</feature>
<feature type="transmembrane region" description="Helical" evidence="5">
    <location>
        <begin position="259"/>
        <end position="280"/>
    </location>
</feature>
<dbReference type="Gene3D" id="1.20.1530.20">
    <property type="match status" value="1"/>
</dbReference>
<comment type="subcellular location">
    <subcellularLocation>
        <location evidence="1">Membrane</location>
        <topology evidence="1">Multi-pass membrane protein</topology>
    </subcellularLocation>
</comment>
<dbReference type="InterPro" id="IPR002657">
    <property type="entry name" value="BilAc:Na_symport/Acr3"/>
</dbReference>
<evidence type="ECO:0000313" key="6">
    <source>
        <dbReference type="EMBL" id="GLX84796.1"/>
    </source>
</evidence>
<feature type="transmembrane region" description="Helical" evidence="5">
    <location>
        <begin position="6"/>
        <end position="27"/>
    </location>
</feature>
<feature type="transmembrane region" description="Helical" evidence="5">
    <location>
        <begin position="103"/>
        <end position="124"/>
    </location>
</feature>
<feature type="transmembrane region" description="Helical" evidence="5">
    <location>
        <begin position="232"/>
        <end position="253"/>
    </location>
</feature>
<sequence>MFESIPQALLPLSLAFVMFSMGMSLSLDDFKRIVHYPKAVILGLGLQLLFLPVLAIAIIYICQLSFVEAAGLFLLSLCPGGATSNFFSYLAKGNVALSISLTAITSLIVPFTLPVIFIFFVSFWEQQQQGFDLPVGLMMAQLILVTLVPVILGMCIKQLLPSLTENRIANVKLASSALMLLVVIGLILANINLFTQKVGIGTLAVMLLVCSALTCSLLIAKQLLTQRSDIKTICLEVGVQNAGTAMMVAHTVLQMPELATIPLMYGILMNLPVFVFIFWARKVR</sequence>
<protein>
    <recommendedName>
        <fullName evidence="8">Bile acid:sodium symporter family protein</fullName>
    </recommendedName>
</protein>
<evidence type="ECO:0008006" key="8">
    <source>
        <dbReference type="Google" id="ProtNLM"/>
    </source>
</evidence>
<evidence type="ECO:0000256" key="4">
    <source>
        <dbReference type="ARBA" id="ARBA00023136"/>
    </source>
</evidence>
<dbReference type="Proteomes" id="UP001157134">
    <property type="component" value="Unassembled WGS sequence"/>
</dbReference>